<evidence type="ECO:0000313" key="1">
    <source>
        <dbReference type="EMBL" id="TYC47808.1"/>
    </source>
</evidence>
<dbReference type="InterPro" id="IPR019642">
    <property type="entry name" value="DUF2507"/>
</dbReference>
<comment type="caution">
    <text evidence="1">The sequence shown here is derived from an EMBL/GenBank/DDBJ whole genome shotgun (WGS) entry which is preliminary data.</text>
</comment>
<dbReference type="AlphaFoldDB" id="A0A6C2C1E5"/>
<accession>A0A6C2C1E5</accession>
<sequence>MAEELTSTNSLNAFSLTVLRDRVLPDILQEDHSEITYWAGKSLARTIDLHGIADIIRFFSDAGFGSLTIESQKETEQVWILAGEIIDMRLYENDAASFDLETGFLAAQTQSQINYGAEGVWKLDKNQVIITIYTEAPAVLPQ</sequence>
<dbReference type="EMBL" id="SDGZ01000030">
    <property type="protein sequence ID" value="TYC47808.1"/>
    <property type="molecule type" value="Genomic_DNA"/>
</dbReference>
<name>A0A6C2C1E5_9LACO</name>
<protein>
    <submittedName>
        <fullName evidence="1">DUF2507 domain-containing protein</fullName>
    </submittedName>
</protein>
<organism evidence="1 2">
    <name type="scientific">Weissella muntiaci</name>
    <dbReference type="NCBI Taxonomy" id="2508881"/>
    <lineage>
        <taxon>Bacteria</taxon>
        <taxon>Bacillati</taxon>
        <taxon>Bacillota</taxon>
        <taxon>Bacilli</taxon>
        <taxon>Lactobacillales</taxon>
        <taxon>Lactobacillaceae</taxon>
        <taxon>Weissella</taxon>
    </lineage>
</organism>
<reference evidence="1 2" key="1">
    <citation type="submission" date="2019-01" db="EMBL/GenBank/DDBJ databases">
        <title>Weissella sp. nov., a novel lactic acid bacterium isolated from animal feces.</title>
        <authorList>
            <person name="Wang L.-T."/>
        </authorList>
    </citation>
    <scope>NUCLEOTIDE SEQUENCE [LARGE SCALE GENOMIC DNA]</scope>
    <source>
        <strain evidence="1 2">8H-2</strain>
    </source>
</reference>
<dbReference type="InterPro" id="IPR024096">
    <property type="entry name" value="NO_sig/Golgi_transp_ligand-bd"/>
</dbReference>
<keyword evidence="2" id="KW-1185">Reference proteome</keyword>
<proteinExistence type="predicted"/>
<dbReference type="Proteomes" id="UP000371977">
    <property type="component" value="Unassembled WGS sequence"/>
</dbReference>
<evidence type="ECO:0000313" key="2">
    <source>
        <dbReference type="Proteomes" id="UP000371977"/>
    </source>
</evidence>
<dbReference type="OrthoDB" id="2965348at2"/>
<dbReference type="Pfam" id="PF10702">
    <property type="entry name" value="DUF2507"/>
    <property type="match status" value="1"/>
</dbReference>
<dbReference type="SUPFAM" id="SSF111126">
    <property type="entry name" value="Ligand-binding domain in the NO signalling and Golgi transport"/>
    <property type="match status" value="1"/>
</dbReference>
<dbReference type="Gene3D" id="3.30.1380.20">
    <property type="entry name" value="Trafficking protein particle complex subunit 3"/>
    <property type="match status" value="1"/>
</dbReference>
<dbReference type="RefSeq" id="WP_148624048.1">
    <property type="nucleotide sequence ID" value="NZ_SDGZ01000030.1"/>
</dbReference>
<gene>
    <name evidence="1" type="ORF">ESZ50_11305</name>
</gene>